<dbReference type="AlphaFoldDB" id="A0A914WCI0"/>
<reference evidence="2" key="1">
    <citation type="submission" date="2022-11" db="UniProtKB">
        <authorList>
            <consortium name="WormBaseParasite"/>
        </authorList>
    </citation>
    <scope>IDENTIFICATION</scope>
</reference>
<proteinExistence type="predicted"/>
<organism evidence="1 2">
    <name type="scientific">Plectus sambesii</name>
    <dbReference type="NCBI Taxonomy" id="2011161"/>
    <lineage>
        <taxon>Eukaryota</taxon>
        <taxon>Metazoa</taxon>
        <taxon>Ecdysozoa</taxon>
        <taxon>Nematoda</taxon>
        <taxon>Chromadorea</taxon>
        <taxon>Plectida</taxon>
        <taxon>Plectina</taxon>
        <taxon>Plectoidea</taxon>
        <taxon>Plectidae</taxon>
        <taxon>Plectus</taxon>
    </lineage>
</organism>
<accession>A0A914WCI0</accession>
<dbReference type="WBParaSite" id="PSAMB.scaffold3538size17889.g21882.t1">
    <property type="protein sequence ID" value="PSAMB.scaffold3538size17889.g21882.t1"/>
    <property type="gene ID" value="PSAMB.scaffold3538size17889.g21882"/>
</dbReference>
<sequence>MSKHAIKPITFTVLHRNDEVGIHQHDRVRDETEGLAKDSRGRFLETPGTAYPRVAAGKAPEPGIARRKCPSFSNARAVADALTAAIHRRERIF</sequence>
<evidence type="ECO:0000313" key="1">
    <source>
        <dbReference type="Proteomes" id="UP000887566"/>
    </source>
</evidence>
<keyword evidence="1" id="KW-1185">Reference proteome</keyword>
<dbReference type="Proteomes" id="UP000887566">
    <property type="component" value="Unplaced"/>
</dbReference>
<protein>
    <submittedName>
        <fullName evidence="2">Uncharacterized protein</fullName>
    </submittedName>
</protein>
<name>A0A914WCI0_9BILA</name>
<evidence type="ECO:0000313" key="2">
    <source>
        <dbReference type="WBParaSite" id="PSAMB.scaffold3538size17889.g21882.t1"/>
    </source>
</evidence>